<evidence type="ECO:0000256" key="1">
    <source>
        <dbReference type="SAM" id="MobiDB-lite"/>
    </source>
</evidence>
<sequence length="231" mass="25487">MLHTRTPRTELLLRRARAGDACSATTSSSKREQRSAAPLPASRAENNKLGKIKSPALNGNGSVPRSVKRTAAAMKSRFPEKDRAANVLLCPSPPGSVSSASRVFSSRLNASLGTPSRRNFDSLDFITRTQRTQRVDRYREKRGNRSTNGSKNGGESGRFAPAFARAYCSNFHEFSSNAELIRGRDSSDRSALLRWTRSDPSKNVVSSVVVPRRERNARKYASQPPFVHAPR</sequence>
<feature type="compositionally biased region" description="Basic and acidic residues" evidence="1">
    <location>
        <begin position="133"/>
        <end position="143"/>
    </location>
</feature>
<dbReference type="AlphaFoldDB" id="A0AA40GGU6"/>
<comment type="caution">
    <text evidence="2">The sequence shown here is derived from an EMBL/GenBank/DDBJ whole genome shotgun (WGS) entry which is preliminary data.</text>
</comment>
<gene>
    <name evidence="2" type="ORF">K0M31_001503</name>
</gene>
<feature type="region of interest" description="Disordered" evidence="1">
    <location>
        <begin position="131"/>
        <end position="157"/>
    </location>
</feature>
<keyword evidence="3" id="KW-1185">Reference proteome</keyword>
<protein>
    <submittedName>
        <fullName evidence="2">Uncharacterized protein</fullName>
    </submittedName>
</protein>
<feature type="region of interest" description="Disordered" evidence="1">
    <location>
        <begin position="1"/>
        <end position="64"/>
    </location>
</feature>
<proteinExistence type="predicted"/>
<dbReference type="EMBL" id="JAHYIQ010000001">
    <property type="protein sequence ID" value="KAK1136975.1"/>
    <property type="molecule type" value="Genomic_DNA"/>
</dbReference>
<evidence type="ECO:0000313" key="3">
    <source>
        <dbReference type="Proteomes" id="UP001177670"/>
    </source>
</evidence>
<reference evidence="2" key="1">
    <citation type="submission" date="2021-10" db="EMBL/GenBank/DDBJ databases">
        <title>Melipona bicolor Genome sequencing and assembly.</title>
        <authorList>
            <person name="Araujo N.S."/>
            <person name="Arias M.C."/>
        </authorList>
    </citation>
    <scope>NUCLEOTIDE SEQUENCE</scope>
    <source>
        <strain evidence="2">USP_2M_L1-L4_2017</strain>
        <tissue evidence="2">Whole body</tissue>
    </source>
</reference>
<evidence type="ECO:0000313" key="2">
    <source>
        <dbReference type="EMBL" id="KAK1136975.1"/>
    </source>
</evidence>
<dbReference type="Proteomes" id="UP001177670">
    <property type="component" value="Unassembled WGS sequence"/>
</dbReference>
<name>A0AA40GGU6_9HYME</name>
<organism evidence="2 3">
    <name type="scientific">Melipona bicolor</name>
    <dbReference type="NCBI Taxonomy" id="60889"/>
    <lineage>
        <taxon>Eukaryota</taxon>
        <taxon>Metazoa</taxon>
        <taxon>Ecdysozoa</taxon>
        <taxon>Arthropoda</taxon>
        <taxon>Hexapoda</taxon>
        <taxon>Insecta</taxon>
        <taxon>Pterygota</taxon>
        <taxon>Neoptera</taxon>
        <taxon>Endopterygota</taxon>
        <taxon>Hymenoptera</taxon>
        <taxon>Apocrita</taxon>
        <taxon>Aculeata</taxon>
        <taxon>Apoidea</taxon>
        <taxon>Anthophila</taxon>
        <taxon>Apidae</taxon>
        <taxon>Melipona</taxon>
    </lineage>
</organism>
<accession>A0AA40GGU6</accession>